<dbReference type="InterPro" id="IPR043128">
    <property type="entry name" value="Rev_trsase/Diguanyl_cyclase"/>
</dbReference>
<keyword evidence="8" id="KW-0479">Metal-binding</keyword>
<dbReference type="InterPro" id="IPR001878">
    <property type="entry name" value="Znf_CCHC"/>
</dbReference>
<dbReference type="InterPro" id="IPR036397">
    <property type="entry name" value="RNaseH_sf"/>
</dbReference>
<dbReference type="GO" id="GO:0015074">
    <property type="term" value="P:DNA integration"/>
    <property type="evidence" value="ECO:0007669"/>
    <property type="project" value="InterPro"/>
</dbReference>
<dbReference type="Pfam" id="PF17921">
    <property type="entry name" value="Integrase_H2C2"/>
    <property type="match status" value="1"/>
</dbReference>
<evidence type="ECO:0000256" key="1">
    <source>
        <dbReference type="ARBA" id="ARBA00012493"/>
    </source>
</evidence>
<dbReference type="GO" id="GO:0016787">
    <property type="term" value="F:hydrolase activity"/>
    <property type="evidence" value="ECO:0007669"/>
    <property type="project" value="UniProtKB-KW"/>
</dbReference>
<dbReference type="CDD" id="cd09274">
    <property type="entry name" value="RNase_HI_RT_Ty3"/>
    <property type="match status" value="1"/>
</dbReference>
<evidence type="ECO:0000256" key="2">
    <source>
        <dbReference type="ARBA" id="ARBA00022679"/>
    </source>
</evidence>
<gene>
    <name evidence="12" type="primary">pol_2462</name>
    <name evidence="12" type="ORF">AVEN_147349_1</name>
</gene>
<keyword evidence="2" id="KW-0808">Transferase</keyword>
<accession>A0A4Y2NIM6</accession>
<dbReference type="InterPro" id="IPR036875">
    <property type="entry name" value="Znf_CCHC_sf"/>
</dbReference>
<keyword evidence="8" id="KW-0862">Zinc</keyword>
<evidence type="ECO:0000256" key="7">
    <source>
        <dbReference type="ARBA" id="ARBA00022918"/>
    </source>
</evidence>
<proteinExistence type="predicted"/>
<dbReference type="CDD" id="cd01647">
    <property type="entry name" value="RT_LTR"/>
    <property type="match status" value="1"/>
</dbReference>
<feature type="compositionally biased region" description="Basic and acidic residues" evidence="9">
    <location>
        <begin position="292"/>
        <end position="307"/>
    </location>
</feature>
<dbReference type="Gene3D" id="1.10.340.70">
    <property type="match status" value="1"/>
</dbReference>
<name>A0A4Y2NIM6_ARAVE</name>
<protein>
    <recommendedName>
        <fullName evidence="1">RNA-directed DNA polymerase</fullName>
        <ecNumber evidence="1">2.7.7.49</ecNumber>
    </recommendedName>
</protein>
<dbReference type="GO" id="GO:0008270">
    <property type="term" value="F:zinc ion binding"/>
    <property type="evidence" value="ECO:0007669"/>
    <property type="project" value="UniProtKB-KW"/>
</dbReference>
<dbReference type="SUPFAM" id="SSF56672">
    <property type="entry name" value="DNA/RNA polymerases"/>
    <property type="match status" value="1"/>
</dbReference>
<evidence type="ECO:0000256" key="5">
    <source>
        <dbReference type="ARBA" id="ARBA00022759"/>
    </source>
</evidence>
<evidence type="ECO:0000256" key="4">
    <source>
        <dbReference type="ARBA" id="ARBA00022722"/>
    </source>
</evidence>
<dbReference type="GO" id="GO:0003964">
    <property type="term" value="F:RNA-directed DNA polymerase activity"/>
    <property type="evidence" value="ECO:0007669"/>
    <property type="project" value="UniProtKB-KW"/>
</dbReference>
<evidence type="ECO:0000256" key="9">
    <source>
        <dbReference type="SAM" id="MobiDB-lite"/>
    </source>
</evidence>
<dbReference type="EC" id="2.7.7.49" evidence="1"/>
<dbReference type="SUPFAM" id="SSF57756">
    <property type="entry name" value="Retrovirus zinc finger-like domains"/>
    <property type="match status" value="1"/>
</dbReference>
<comment type="caution">
    <text evidence="12">The sequence shown here is derived from an EMBL/GenBank/DDBJ whole genome shotgun (WGS) entry which is preliminary data.</text>
</comment>
<keyword evidence="6" id="KW-0378">Hydrolase</keyword>
<keyword evidence="3" id="KW-0548">Nucleotidyltransferase</keyword>
<dbReference type="OrthoDB" id="6430750at2759"/>
<dbReference type="FunFam" id="3.10.20.370:FF:000001">
    <property type="entry name" value="Retrovirus-related Pol polyprotein from transposon 17.6-like protein"/>
    <property type="match status" value="1"/>
</dbReference>
<feature type="domain" description="Integrase catalytic" evidence="11">
    <location>
        <begin position="657"/>
        <end position="819"/>
    </location>
</feature>
<dbReference type="FunFam" id="3.30.70.270:FF:000020">
    <property type="entry name" value="Transposon Tf2-6 polyprotein-like Protein"/>
    <property type="match status" value="1"/>
</dbReference>
<dbReference type="Gene3D" id="3.10.20.370">
    <property type="match status" value="1"/>
</dbReference>
<dbReference type="InterPro" id="IPR050951">
    <property type="entry name" value="Retrovirus_Pol_polyprotein"/>
</dbReference>
<dbReference type="Proteomes" id="UP000499080">
    <property type="component" value="Unassembled WGS sequence"/>
</dbReference>
<dbReference type="InterPro" id="IPR000477">
    <property type="entry name" value="RT_dom"/>
</dbReference>
<keyword evidence="8" id="KW-0863">Zinc-finger</keyword>
<dbReference type="GO" id="GO:0003676">
    <property type="term" value="F:nucleic acid binding"/>
    <property type="evidence" value="ECO:0007669"/>
    <property type="project" value="InterPro"/>
</dbReference>
<dbReference type="SMART" id="SM00343">
    <property type="entry name" value="ZnF_C2HC"/>
    <property type="match status" value="1"/>
</dbReference>
<dbReference type="GO" id="GO:0042575">
    <property type="term" value="C:DNA polymerase complex"/>
    <property type="evidence" value="ECO:0007669"/>
    <property type="project" value="UniProtKB-ARBA"/>
</dbReference>
<dbReference type="FunFam" id="1.10.340.70:FF:000001">
    <property type="entry name" value="Retrovirus-related Pol polyprotein from transposon gypsy-like Protein"/>
    <property type="match status" value="1"/>
</dbReference>
<feature type="domain" description="CCHC-type" evidence="10">
    <location>
        <begin position="318"/>
        <end position="334"/>
    </location>
</feature>
<dbReference type="Pfam" id="PF17917">
    <property type="entry name" value="RT_RNaseH"/>
    <property type="match status" value="1"/>
</dbReference>
<dbReference type="Gene3D" id="3.30.70.270">
    <property type="match status" value="3"/>
</dbReference>
<dbReference type="InterPro" id="IPR043502">
    <property type="entry name" value="DNA/RNA_pol_sf"/>
</dbReference>
<evidence type="ECO:0000259" key="10">
    <source>
        <dbReference type="PROSITE" id="PS50158"/>
    </source>
</evidence>
<dbReference type="GO" id="GO:0004519">
    <property type="term" value="F:endonuclease activity"/>
    <property type="evidence" value="ECO:0007669"/>
    <property type="project" value="UniProtKB-KW"/>
</dbReference>
<evidence type="ECO:0000256" key="3">
    <source>
        <dbReference type="ARBA" id="ARBA00022695"/>
    </source>
</evidence>
<keyword evidence="5" id="KW-0255">Endonuclease</keyword>
<keyword evidence="4" id="KW-0540">Nuclease</keyword>
<evidence type="ECO:0000313" key="12">
    <source>
        <dbReference type="EMBL" id="GBN38539.1"/>
    </source>
</evidence>
<reference evidence="12 13" key="1">
    <citation type="journal article" date="2019" name="Sci. Rep.">
        <title>Orb-weaving spider Araneus ventricosus genome elucidates the spidroin gene catalogue.</title>
        <authorList>
            <person name="Kono N."/>
            <person name="Nakamura H."/>
            <person name="Ohtoshi R."/>
            <person name="Moran D.A.P."/>
            <person name="Shinohara A."/>
            <person name="Yoshida Y."/>
            <person name="Fujiwara M."/>
            <person name="Mori M."/>
            <person name="Tomita M."/>
            <person name="Arakawa K."/>
        </authorList>
    </citation>
    <scope>NUCLEOTIDE SEQUENCE [LARGE SCALE GENOMIC DNA]</scope>
</reference>
<dbReference type="SUPFAM" id="SSF53098">
    <property type="entry name" value="Ribonuclease H-like"/>
    <property type="match status" value="1"/>
</dbReference>
<dbReference type="EMBL" id="BGPR01009197">
    <property type="protein sequence ID" value="GBN38539.1"/>
    <property type="molecule type" value="Genomic_DNA"/>
</dbReference>
<dbReference type="Gene3D" id="1.10.4020.10">
    <property type="entry name" value="DNA breaking-rejoining enzymes"/>
    <property type="match status" value="1"/>
</dbReference>
<dbReference type="InterPro" id="IPR041373">
    <property type="entry name" value="RT_RNaseH"/>
</dbReference>
<evidence type="ECO:0000256" key="6">
    <source>
        <dbReference type="ARBA" id="ARBA00022801"/>
    </source>
</evidence>
<dbReference type="InterPro" id="IPR012337">
    <property type="entry name" value="RNaseH-like_sf"/>
</dbReference>
<dbReference type="FunFam" id="3.30.70.270:FF:000003">
    <property type="entry name" value="Transposon Ty3-G Gag-Pol polyprotein"/>
    <property type="match status" value="1"/>
</dbReference>
<dbReference type="InterPro" id="IPR038269">
    <property type="entry name" value="SCAN_sf"/>
</dbReference>
<dbReference type="PROSITE" id="PS50994">
    <property type="entry name" value="INTEGRASE"/>
    <property type="match status" value="1"/>
</dbReference>
<dbReference type="PROSITE" id="PS50158">
    <property type="entry name" value="ZF_CCHC"/>
    <property type="match status" value="1"/>
</dbReference>
<dbReference type="PANTHER" id="PTHR37984">
    <property type="entry name" value="PROTEIN CBG26694"/>
    <property type="match status" value="1"/>
</dbReference>
<keyword evidence="13" id="KW-1185">Reference proteome</keyword>
<feature type="region of interest" description="Disordered" evidence="9">
    <location>
        <begin position="269"/>
        <end position="307"/>
    </location>
</feature>
<keyword evidence="7" id="KW-0695">RNA-directed DNA polymerase</keyword>
<dbReference type="Pfam" id="PF00078">
    <property type="entry name" value="RVT_1"/>
    <property type="match status" value="1"/>
</dbReference>
<feature type="compositionally biased region" description="Polar residues" evidence="9">
    <location>
        <begin position="278"/>
        <end position="290"/>
    </location>
</feature>
<organism evidence="12 13">
    <name type="scientific">Araneus ventricosus</name>
    <name type="common">Orbweaver spider</name>
    <name type="synonym">Epeira ventricosa</name>
    <dbReference type="NCBI Taxonomy" id="182803"/>
    <lineage>
        <taxon>Eukaryota</taxon>
        <taxon>Metazoa</taxon>
        <taxon>Ecdysozoa</taxon>
        <taxon>Arthropoda</taxon>
        <taxon>Chelicerata</taxon>
        <taxon>Arachnida</taxon>
        <taxon>Araneae</taxon>
        <taxon>Araneomorphae</taxon>
        <taxon>Entelegynae</taxon>
        <taxon>Araneoidea</taxon>
        <taxon>Araneidae</taxon>
        <taxon>Araneus</taxon>
    </lineage>
</organism>
<evidence type="ECO:0000313" key="13">
    <source>
        <dbReference type="Proteomes" id="UP000499080"/>
    </source>
</evidence>
<dbReference type="InterPro" id="IPR041588">
    <property type="entry name" value="Integrase_H2C2"/>
</dbReference>
<sequence>MAYLLKGVRQADLVNLAEELQLPASPNMKLTELRNLILNSENYEEELTRDILTIIVETRIEGERANSLSNQALNRNVAGQSNPYKYQPDIQKLIPKFNSGETDISLYLVIFERYMKRFNINQSDWVSHLMGYLPADIVQVLAREPEEQAENYEHIKKLLLKRFKLSPEVFRQKFVHHQKKAEGTWRDFLFEAQNYLEEWLKGMEVDDFESLKDLMIADQMKKRVSGEVQEHFADEWTMIKSSSLLADMLDNYEMVRKPKKKPFEKWYRTEKPHPPMINKQSNKTGNTSRLTHTREEHREEKNSRSRLPDMFERRRALKCFECNEPGHLRPQCPRLAKQRSEKVEPDNHVKERDINPFLDPYVKPGLVNGIEIEFLRDSGSTIDLVSRRYVKPEFYCGENIWVKQPLDEHYISLPLAIVEISGEFGKVRTKAAVFADSLDQGRYILGNRTAALIEEKKMGELTGFEPINAVQTRSQTRAVEKEITEKESDSSEIIVEENGFNKTENAFQLEPDTEVIKIPDLNNESAELTLLEINREEFKKAQHDSSELKGLFEIAANQNSTSEKNRYRIEDEILVKIQNDRLGNIKKLLVIPEGLREGIKSLCHEGTSAHLGSTKTKDKLSRYFYWPGCYQDIEQYVRTCDECQRAGKPNDKKKAPLKLVPVIQEVFSKINIDACGPLPETPKGNRYLITAICLTSKYPEAIPVADINSVSVTDALLNIFSRIGFPREVQTDQGTSFTSALTSEFFERFGIKICHSSVYHPQSNPVERFHRTVKRLLRALCLEAGEEWEKNLPSALLALRTVTHESIGFSPSEPEAVNLVELEMWDATQIDNDLDFPFIETNPNIYDFQEITESSALSERLEPDQIDQLRQLLGKYSTSFSNEPGLTNLVTHDIQLINDKPVRSKPYRSSHRQNEILKTEVQRMLDLKIVEVGESDYTSPMILVEAPGKDPRPCVDYRRLNEVTRTEFFPLPNIEERVERVAGARYITVLDFAKGYWQIPLSENAQSRLMAELLGGCEEFAVPYLDDIAIFSETWEGHLKHLGRVLELIAKGKLTIKPTKCKFAQDHVKYLGHVVGNGFRSPTEAKIQSIQAFPTPKTKTQVRAFLGLVGYYSRYIPLYSVIAAPLTDTLKGKAKRGDIDWTEACEEAFQELKGKLIDKPVLYSPNFNREFIVQTDSSDMGMGVVLSQLNEDKEEHPILYLSKKFSNVERKYCTTEKECASIIFAIKRLHYYLDGQNFTIMTDHNPLVWLKSNASSNPRLMRWALALQPYNFKIIHRPGKNHQNADSLSRLVVAD</sequence>
<evidence type="ECO:0000256" key="8">
    <source>
        <dbReference type="PROSITE-ProRule" id="PRU00047"/>
    </source>
</evidence>
<dbReference type="InterPro" id="IPR001584">
    <property type="entry name" value="Integrase_cat-core"/>
</dbReference>
<evidence type="ECO:0000259" key="11">
    <source>
        <dbReference type="PROSITE" id="PS50994"/>
    </source>
</evidence>
<dbReference type="Gene3D" id="3.10.10.10">
    <property type="entry name" value="HIV Type 1 Reverse Transcriptase, subunit A, domain 1"/>
    <property type="match status" value="1"/>
</dbReference>
<dbReference type="SUPFAM" id="SSF47353">
    <property type="entry name" value="Retrovirus capsid dimerization domain-like"/>
    <property type="match status" value="1"/>
</dbReference>
<dbReference type="Pfam" id="PF00665">
    <property type="entry name" value="rve"/>
    <property type="match status" value="1"/>
</dbReference>
<dbReference type="PANTHER" id="PTHR37984:SF5">
    <property type="entry name" value="PROTEIN NYNRIN-LIKE"/>
    <property type="match status" value="1"/>
</dbReference>
<dbReference type="Gene3D" id="3.30.420.10">
    <property type="entry name" value="Ribonuclease H-like superfamily/Ribonuclease H"/>
    <property type="match status" value="1"/>
</dbReference>